<sequence>MFLSTQMQTPFGSSQNIYQRLVRRMTRFFTNTDSKTTERRLKRVFEKRNYNYKTSTTGQLTVTTKDKRRMPLVFSASVIDMNSCQILVDFRLTKGDGIEFKRHFVSIRNDLKDMIVKGPITWPLAFATNSLP</sequence>
<reference evidence="1" key="1">
    <citation type="submission" date="2020-11" db="EMBL/GenBank/DDBJ databases">
        <authorList>
            <person name="Tran Van P."/>
        </authorList>
    </citation>
    <scope>NUCLEOTIDE SEQUENCE</scope>
</reference>
<dbReference type="Proteomes" id="UP000728032">
    <property type="component" value="Unassembled WGS sequence"/>
</dbReference>
<keyword evidence="2" id="KW-1185">Reference proteome</keyword>
<evidence type="ECO:0000313" key="1">
    <source>
        <dbReference type="EMBL" id="CAD7664141.1"/>
    </source>
</evidence>
<name>A0A7R9R0R6_9ACAR</name>
<gene>
    <name evidence="1" type="ORF">ONB1V03_LOCUS20699</name>
</gene>
<dbReference type="Gene3D" id="3.30.310.80">
    <property type="entry name" value="Kinase associated domain 1, KA1"/>
    <property type="match status" value="1"/>
</dbReference>
<dbReference type="EMBL" id="CAJPVJ010036442">
    <property type="protein sequence ID" value="CAG2181278.1"/>
    <property type="molecule type" value="Genomic_DNA"/>
</dbReference>
<dbReference type="OrthoDB" id="539158at2759"/>
<organism evidence="1">
    <name type="scientific">Oppiella nova</name>
    <dbReference type="NCBI Taxonomy" id="334625"/>
    <lineage>
        <taxon>Eukaryota</taxon>
        <taxon>Metazoa</taxon>
        <taxon>Ecdysozoa</taxon>
        <taxon>Arthropoda</taxon>
        <taxon>Chelicerata</taxon>
        <taxon>Arachnida</taxon>
        <taxon>Acari</taxon>
        <taxon>Acariformes</taxon>
        <taxon>Sarcoptiformes</taxon>
        <taxon>Oribatida</taxon>
        <taxon>Brachypylina</taxon>
        <taxon>Oppioidea</taxon>
        <taxon>Oppiidae</taxon>
        <taxon>Oppiella</taxon>
    </lineage>
</organism>
<evidence type="ECO:0000313" key="2">
    <source>
        <dbReference type="Proteomes" id="UP000728032"/>
    </source>
</evidence>
<dbReference type="EMBL" id="OC951267">
    <property type="protein sequence ID" value="CAD7664141.1"/>
    <property type="molecule type" value="Genomic_DNA"/>
</dbReference>
<accession>A0A7R9R0R6</accession>
<protein>
    <submittedName>
        <fullName evidence="1">Uncharacterized protein</fullName>
    </submittedName>
</protein>
<proteinExistence type="predicted"/>
<dbReference type="AlphaFoldDB" id="A0A7R9R0R6"/>